<dbReference type="InterPro" id="IPR006058">
    <property type="entry name" value="2Fe2S_fd_BS"/>
</dbReference>
<dbReference type="InterPro" id="IPR017927">
    <property type="entry name" value="FAD-bd_FR_type"/>
</dbReference>
<dbReference type="SUPFAM" id="SSF63380">
    <property type="entry name" value="Riboflavin synthase domain-like"/>
    <property type="match status" value="1"/>
</dbReference>
<dbReference type="InterPro" id="IPR039261">
    <property type="entry name" value="FNR_nucleotide-bd"/>
</dbReference>
<keyword evidence="4" id="KW-0479">Metal-binding</keyword>
<evidence type="ECO:0000256" key="3">
    <source>
        <dbReference type="ARBA" id="ARBA00022714"/>
    </source>
</evidence>
<evidence type="ECO:0000256" key="1">
    <source>
        <dbReference type="ARBA" id="ARBA00001974"/>
    </source>
</evidence>
<dbReference type="InterPro" id="IPR017938">
    <property type="entry name" value="Riboflavin_synthase-like_b-brl"/>
</dbReference>
<evidence type="ECO:0000313" key="11">
    <source>
        <dbReference type="EMBL" id="ODQ91430.1"/>
    </source>
</evidence>
<dbReference type="InterPro" id="IPR036010">
    <property type="entry name" value="2Fe-2S_ferredoxin-like_sf"/>
</dbReference>
<dbReference type="Proteomes" id="UP000094053">
    <property type="component" value="Unassembled WGS sequence"/>
</dbReference>
<dbReference type="AlphaFoldDB" id="A0A1E3RNK1"/>
<dbReference type="GO" id="GO:0051537">
    <property type="term" value="F:2 iron, 2 sulfur cluster binding"/>
    <property type="evidence" value="ECO:0007669"/>
    <property type="project" value="UniProtKB-KW"/>
</dbReference>
<keyword evidence="3" id="KW-0001">2Fe-2S</keyword>
<dbReference type="CDD" id="cd06214">
    <property type="entry name" value="PA_degradation_oxidoreductase_like"/>
    <property type="match status" value="1"/>
</dbReference>
<dbReference type="InterPro" id="IPR001041">
    <property type="entry name" value="2Fe-2S_ferredoxin-type"/>
</dbReference>
<dbReference type="GO" id="GO:0016491">
    <property type="term" value="F:oxidoreductase activity"/>
    <property type="evidence" value="ECO:0007669"/>
    <property type="project" value="UniProtKB-KW"/>
</dbReference>
<keyword evidence="8" id="KW-0411">Iron-sulfur</keyword>
<dbReference type="InterPro" id="IPR001433">
    <property type="entry name" value="OxRdtase_FAD/NAD-bd"/>
</dbReference>
<feature type="domain" description="2Fe-2S ferredoxin-type" evidence="9">
    <location>
        <begin position="258"/>
        <end position="345"/>
    </location>
</feature>
<evidence type="ECO:0000256" key="2">
    <source>
        <dbReference type="ARBA" id="ARBA00022630"/>
    </source>
</evidence>
<gene>
    <name evidence="11" type="ORF">BHQ18_04835</name>
</gene>
<dbReference type="InterPro" id="IPR001709">
    <property type="entry name" value="Flavoprot_Pyr_Nucl_cyt_Rdtase"/>
</dbReference>
<dbReference type="InterPro" id="IPR050415">
    <property type="entry name" value="MRET"/>
</dbReference>
<evidence type="ECO:0000313" key="12">
    <source>
        <dbReference type="Proteomes" id="UP000094053"/>
    </source>
</evidence>
<organism evidence="11 12">
    <name type="scientific">Mycolicibacterium flavescens</name>
    <name type="common">Mycobacterium flavescens</name>
    <dbReference type="NCBI Taxonomy" id="1776"/>
    <lineage>
        <taxon>Bacteria</taxon>
        <taxon>Bacillati</taxon>
        <taxon>Actinomycetota</taxon>
        <taxon>Actinomycetes</taxon>
        <taxon>Mycobacteriales</taxon>
        <taxon>Mycobacteriaceae</taxon>
        <taxon>Mycolicibacterium</taxon>
    </lineage>
</organism>
<keyword evidence="6" id="KW-0560">Oxidoreductase</keyword>
<evidence type="ECO:0000259" key="10">
    <source>
        <dbReference type="PROSITE" id="PS51384"/>
    </source>
</evidence>
<evidence type="ECO:0000256" key="5">
    <source>
        <dbReference type="ARBA" id="ARBA00022827"/>
    </source>
</evidence>
<feature type="domain" description="FAD-binding FR-type" evidence="10">
    <location>
        <begin position="3"/>
        <end position="107"/>
    </location>
</feature>
<dbReference type="Gene3D" id="3.40.50.80">
    <property type="entry name" value="Nucleotide-binding domain of ferredoxin-NADP reductase (FNR) module"/>
    <property type="match status" value="1"/>
</dbReference>
<dbReference type="Pfam" id="PF00111">
    <property type="entry name" value="Fer2"/>
    <property type="match status" value="1"/>
</dbReference>
<dbReference type="Gene3D" id="2.40.30.10">
    <property type="entry name" value="Translation factors"/>
    <property type="match status" value="1"/>
</dbReference>
<dbReference type="PROSITE" id="PS51085">
    <property type="entry name" value="2FE2S_FER_2"/>
    <property type="match status" value="1"/>
</dbReference>
<dbReference type="EMBL" id="MIHA01000003">
    <property type="protein sequence ID" value="ODQ91430.1"/>
    <property type="molecule type" value="Genomic_DNA"/>
</dbReference>
<dbReference type="PRINTS" id="PR00371">
    <property type="entry name" value="FPNCR"/>
</dbReference>
<evidence type="ECO:0000256" key="8">
    <source>
        <dbReference type="ARBA" id="ARBA00023014"/>
    </source>
</evidence>
<dbReference type="STRING" id="1776.BHQ18_04835"/>
<dbReference type="PROSITE" id="PS00197">
    <property type="entry name" value="2FE2S_FER_1"/>
    <property type="match status" value="1"/>
</dbReference>
<dbReference type="GO" id="GO:0046872">
    <property type="term" value="F:metal ion binding"/>
    <property type="evidence" value="ECO:0007669"/>
    <property type="project" value="UniProtKB-KW"/>
</dbReference>
<dbReference type="GO" id="GO:0050660">
    <property type="term" value="F:flavin adenine dinucleotide binding"/>
    <property type="evidence" value="ECO:0007669"/>
    <property type="project" value="TreeGrafter"/>
</dbReference>
<evidence type="ECO:0000256" key="7">
    <source>
        <dbReference type="ARBA" id="ARBA00023004"/>
    </source>
</evidence>
<proteinExistence type="predicted"/>
<comment type="caution">
    <text evidence="11">The sequence shown here is derived from an EMBL/GenBank/DDBJ whole genome shotgun (WGS) entry which is preliminary data.</text>
</comment>
<evidence type="ECO:0000256" key="4">
    <source>
        <dbReference type="ARBA" id="ARBA00022723"/>
    </source>
</evidence>
<protein>
    <submittedName>
        <fullName evidence="11">3-ketosteroid-9-alpha-hydroxylase</fullName>
    </submittedName>
</protein>
<dbReference type="Pfam" id="PF00175">
    <property type="entry name" value="NAD_binding_1"/>
    <property type="match status" value="1"/>
</dbReference>
<dbReference type="InterPro" id="IPR012675">
    <property type="entry name" value="Beta-grasp_dom_sf"/>
</dbReference>
<dbReference type="PANTHER" id="PTHR47354">
    <property type="entry name" value="NADH OXIDOREDUCTASE HCR"/>
    <property type="match status" value="1"/>
</dbReference>
<dbReference type="OrthoDB" id="9796486at2"/>
<evidence type="ECO:0000259" key="9">
    <source>
        <dbReference type="PROSITE" id="PS51085"/>
    </source>
</evidence>
<dbReference type="PRINTS" id="PR00410">
    <property type="entry name" value="PHEHYDRXLASE"/>
</dbReference>
<keyword evidence="2" id="KW-0285">Flavoprotein</keyword>
<dbReference type="CDD" id="cd00207">
    <property type="entry name" value="fer2"/>
    <property type="match status" value="1"/>
</dbReference>
<sequence length="345" mass="37256">MPVPNWTLTVADVVAETADAVTIVFDPPNGCDVGYRPGQFLTLRVPSERTGFVARCYSLCSSPDTDKRLAVTVKRTAAGYASNWLCDNARPGDEFECLPPAGIFSPDDLDKDLLLLAGGSGITPMMSITKSVLAQGRGRVVLIYANRDPDAIIFAAALRELVAEHSDRLTVIHWLESVQGLPNDATLTPLLAPFVDHDVFICGPAPFMKSARSAIESLGTPRTRIHIENFVSLSGDPFVDRPLSVDQIGDSADDQLTAEVVVELNGSTHTLTWTPKDTLIDLLVDQGIEAPYSCREGDCGTCQCVLIDGKVEMDTHGVLDDDDIADGIVLGCQARPSSERIRIEF</sequence>
<name>A0A1E3RNK1_MYCFV</name>
<dbReference type="Pfam" id="PF00970">
    <property type="entry name" value="FAD_binding_6"/>
    <property type="match status" value="1"/>
</dbReference>
<keyword evidence="7" id="KW-0408">Iron</keyword>
<keyword evidence="5" id="KW-0274">FAD</keyword>
<dbReference type="SUPFAM" id="SSF52343">
    <property type="entry name" value="Ferredoxin reductase-like, C-terminal NADP-linked domain"/>
    <property type="match status" value="1"/>
</dbReference>
<dbReference type="PANTHER" id="PTHR47354:SF8">
    <property type="entry name" value="1,2-PHENYLACETYL-COA EPOXIDASE, SUBUNIT E"/>
    <property type="match status" value="1"/>
</dbReference>
<keyword evidence="12" id="KW-1185">Reference proteome</keyword>
<dbReference type="Gene3D" id="3.10.20.30">
    <property type="match status" value="1"/>
</dbReference>
<dbReference type="SUPFAM" id="SSF54292">
    <property type="entry name" value="2Fe-2S ferredoxin-like"/>
    <property type="match status" value="1"/>
</dbReference>
<reference evidence="12" key="1">
    <citation type="submission" date="2016-09" db="EMBL/GenBank/DDBJ databases">
        <authorList>
            <person name="Greninger A.L."/>
            <person name="Jerome K.R."/>
            <person name="Mcnair B."/>
            <person name="Wallis C."/>
            <person name="Fang F."/>
        </authorList>
    </citation>
    <scope>NUCLEOTIDE SEQUENCE [LARGE SCALE GENOMIC DNA]</scope>
    <source>
        <strain evidence="12">M6</strain>
    </source>
</reference>
<dbReference type="PROSITE" id="PS51384">
    <property type="entry name" value="FAD_FR"/>
    <property type="match status" value="1"/>
</dbReference>
<dbReference type="InterPro" id="IPR008333">
    <property type="entry name" value="Cbr1-like_FAD-bd_dom"/>
</dbReference>
<accession>A0A1E3RNK1</accession>
<evidence type="ECO:0000256" key="6">
    <source>
        <dbReference type="ARBA" id="ARBA00023002"/>
    </source>
</evidence>
<comment type="cofactor">
    <cofactor evidence="1">
        <name>FAD</name>
        <dbReference type="ChEBI" id="CHEBI:57692"/>
    </cofactor>
</comment>